<feature type="domain" description="Anthranilate synthase component I N-terminal" evidence="7">
    <location>
        <begin position="53"/>
        <end position="125"/>
    </location>
</feature>
<evidence type="ECO:0000256" key="1">
    <source>
        <dbReference type="ARBA" id="ARBA00004873"/>
    </source>
</evidence>
<evidence type="ECO:0000256" key="5">
    <source>
        <dbReference type="ARBA" id="ARBA00047683"/>
    </source>
</evidence>
<dbReference type="PRINTS" id="PR00095">
    <property type="entry name" value="ANTSNTHASEI"/>
</dbReference>
<keyword evidence="4" id="KW-0028">Amino-acid biosynthesis</keyword>
<sequence>MEERSLKGLPHIEDLIVCIAGEEDVFMVYEDLVSRKRSVVAWGSRNFVSGSSVEVLERVRSVLRGFGNRGEQVGLSKALFGYVSYDAVRLWERVKDLRPHSEPWPYFEFFEPENVVVYDYASNKAILEVVDDKKLGCRGRVVEPLYTKFYDAMLSGREFEDAVSRVLEYIRDGYAFQVVLSRFERYTIKGDQANLYLALRDINPSPYMYFTRFWKRALIGSSPELLFSINGTVVETYPIAGTRPRGRSIEEDRRLEEELLSSEKDRAEHLMLVDLARNDLGKISSPGSVEVAKLMYIEKYSHVQHIVSKIIGTLRKRLDFADALKALLPAGTVSGAPKPFAMNLIEELEHYKRGPYAGAIGYATSVNRGEMAIIIRTAFVHGDVLRIQAGAGIVYNSNPSLELEETEHKLASLKEAMRRAAKPAR</sequence>
<dbReference type="EC" id="4.1.3.27" evidence="3"/>
<dbReference type="InterPro" id="IPR006805">
    <property type="entry name" value="Anth_synth_I_N"/>
</dbReference>
<evidence type="ECO:0000259" key="7">
    <source>
        <dbReference type="Pfam" id="PF04715"/>
    </source>
</evidence>
<evidence type="ECO:0000256" key="3">
    <source>
        <dbReference type="ARBA" id="ARBA00012266"/>
    </source>
</evidence>
<reference evidence="8" key="1">
    <citation type="journal article" date="2020" name="mSystems">
        <title>Genome- and Community-Level Interaction Insights into Carbon Utilization and Element Cycling Functions of Hydrothermarchaeota in Hydrothermal Sediment.</title>
        <authorList>
            <person name="Zhou Z."/>
            <person name="Liu Y."/>
            <person name="Xu W."/>
            <person name="Pan J."/>
            <person name="Luo Z.H."/>
            <person name="Li M."/>
        </authorList>
    </citation>
    <scope>NUCLEOTIDE SEQUENCE [LARGE SCALE GENOMIC DNA]</scope>
    <source>
        <strain evidence="8">SpSt-732</strain>
    </source>
</reference>
<dbReference type="NCBIfam" id="NF010089">
    <property type="entry name" value="PRK13574.1"/>
    <property type="match status" value="1"/>
</dbReference>
<dbReference type="GO" id="GO:0000162">
    <property type="term" value="P:L-tryptophan biosynthetic process"/>
    <property type="evidence" value="ECO:0007669"/>
    <property type="project" value="UniProtKB-UniPathway"/>
</dbReference>
<dbReference type="PANTHER" id="PTHR11236:SF9">
    <property type="entry name" value="ANTHRANILATE SYNTHASE COMPONENT 1"/>
    <property type="match status" value="1"/>
</dbReference>
<comment type="caution">
    <text evidence="8">The sequence shown here is derived from an EMBL/GenBank/DDBJ whole genome shotgun (WGS) entry which is preliminary data.</text>
</comment>
<dbReference type="PANTHER" id="PTHR11236">
    <property type="entry name" value="AMINOBENZOATE/ANTHRANILATE SYNTHASE"/>
    <property type="match status" value="1"/>
</dbReference>
<proteinExistence type="inferred from homology"/>
<dbReference type="SUPFAM" id="SSF56322">
    <property type="entry name" value="ADC synthase"/>
    <property type="match status" value="1"/>
</dbReference>
<dbReference type="EMBL" id="DTFF01000043">
    <property type="protein sequence ID" value="HGI87744.1"/>
    <property type="molecule type" value="Genomic_DNA"/>
</dbReference>
<feature type="domain" description="Chorismate-utilising enzyme C-terminal" evidence="6">
    <location>
        <begin position="157"/>
        <end position="409"/>
    </location>
</feature>
<protein>
    <recommendedName>
        <fullName evidence="3">anthranilate synthase</fullName>
        <ecNumber evidence="3">4.1.3.27</ecNumber>
    </recommendedName>
</protein>
<name>A0A7C4FE20_9CREN</name>
<dbReference type="Pfam" id="PF04715">
    <property type="entry name" value="Anth_synt_I_N"/>
    <property type="match status" value="1"/>
</dbReference>
<comment type="similarity">
    <text evidence="2">Belongs to the anthranilate synthase component I family.</text>
</comment>
<dbReference type="InterPro" id="IPR015890">
    <property type="entry name" value="Chorismate_C"/>
</dbReference>
<dbReference type="InterPro" id="IPR005801">
    <property type="entry name" value="ADC_synthase"/>
</dbReference>
<comment type="pathway">
    <text evidence="1">Amino-acid biosynthesis; L-tryptophan biosynthesis; L-tryptophan from chorismate: step 1/5.</text>
</comment>
<evidence type="ECO:0000259" key="6">
    <source>
        <dbReference type="Pfam" id="PF00425"/>
    </source>
</evidence>
<dbReference type="Pfam" id="PF00425">
    <property type="entry name" value="Chorismate_bind"/>
    <property type="match status" value="1"/>
</dbReference>
<dbReference type="InterPro" id="IPR019999">
    <property type="entry name" value="Anth_synth_I-like"/>
</dbReference>
<evidence type="ECO:0000256" key="4">
    <source>
        <dbReference type="ARBA" id="ARBA00022822"/>
    </source>
</evidence>
<organism evidence="8">
    <name type="scientific">Ignisphaera aggregans</name>
    <dbReference type="NCBI Taxonomy" id="334771"/>
    <lineage>
        <taxon>Archaea</taxon>
        <taxon>Thermoproteota</taxon>
        <taxon>Thermoprotei</taxon>
        <taxon>Desulfurococcales</taxon>
        <taxon>Desulfurococcaceae</taxon>
        <taxon>Ignisphaera</taxon>
    </lineage>
</organism>
<dbReference type="GO" id="GO:0004049">
    <property type="term" value="F:anthranilate synthase activity"/>
    <property type="evidence" value="ECO:0007669"/>
    <property type="project" value="UniProtKB-EC"/>
</dbReference>
<dbReference type="UniPathway" id="UPA00035">
    <property type="reaction ID" value="UER00040"/>
</dbReference>
<evidence type="ECO:0000256" key="2">
    <source>
        <dbReference type="ARBA" id="ARBA00009562"/>
    </source>
</evidence>
<gene>
    <name evidence="8" type="ORF">ENV14_05050</name>
</gene>
<dbReference type="Gene3D" id="3.60.120.10">
    <property type="entry name" value="Anthranilate synthase"/>
    <property type="match status" value="1"/>
</dbReference>
<dbReference type="AlphaFoldDB" id="A0A7C4FE20"/>
<keyword evidence="4" id="KW-0057">Aromatic amino acid biosynthesis</keyword>
<accession>A0A7C4FE20</accession>
<evidence type="ECO:0000313" key="8">
    <source>
        <dbReference type="EMBL" id="HGI87744.1"/>
    </source>
</evidence>
<keyword evidence="4" id="KW-0822">Tryptophan biosynthesis</keyword>
<comment type="catalytic activity">
    <reaction evidence="5">
        <text>chorismate + L-glutamine = anthranilate + pyruvate + L-glutamate + H(+)</text>
        <dbReference type="Rhea" id="RHEA:21732"/>
        <dbReference type="ChEBI" id="CHEBI:15361"/>
        <dbReference type="ChEBI" id="CHEBI:15378"/>
        <dbReference type="ChEBI" id="CHEBI:16567"/>
        <dbReference type="ChEBI" id="CHEBI:29748"/>
        <dbReference type="ChEBI" id="CHEBI:29985"/>
        <dbReference type="ChEBI" id="CHEBI:58359"/>
        <dbReference type="EC" id="4.1.3.27"/>
    </reaction>
</comment>